<dbReference type="InterPro" id="IPR012334">
    <property type="entry name" value="Pectin_lyas_fold"/>
</dbReference>
<organism evidence="3 4">
    <name type="scientific">Fibrisoma montanum</name>
    <dbReference type="NCBI Taxonomy" id="2305895"/>
    <lineage>
        <taxon>Bacteria</taxon>
        <taxon>Pseudomonadati</taxon>
        <taxon>Bacteroidota</taxon>
        <taxon>Cytophagia</taxon>
        <taxon>Cytophagales</taxon>
        <taxon>Spirosomataceae</taxon>
        <taxon>Fibrisoma</taxon>
    </lineage>
</organism>
<evidence type="ECO:0000313" key="3">
    <source>
        <dbReference type="EMBL" id="RIV24920.1"/>
    </source>
</evidence>
<keyword evidence="4" id="KW-1185">Reference proteome</keyword>
<dbReference type="Proteomes" id="UP000283523">
    <property type="component" value="Unassembled WGS sequence"/>
</dbReference>
<keyword evidence="1" id="KW-1015">Disulfide bond</keyword>
<protein>
    <recommendedName>
        <fullName evidence="2">Right handed beta helix domain-containing protein</fullName>
    </recommendedName>
</protein>
<dbReference type="Pfam" id="PF13229">
    <property type="entry name" value="Beta_helix"/>
    <property type="match status" value="1"/>
</dbReference>
<comment type="caution">
    <text evidence="3">The sequence shown here is derived from an EMBL/GenBank/DDBJ whole genome shotgun (WGS) entry which is preliminary data.</text>
</comment>
<evidence type="ECO:0000256" key="1">
    <source>
        <dbReference type="ARBA" id="ARBA00023157"/>
    </source>
</evidence>
<dbReference type="InterPro" id="IPR006626">
    <property type="entry name" value="PbH1"/>
</dbReference>
<dbReference type="PANTHER" id="PTHR31736:SF19">
    <property type="entry name" value="PECTIN LYASE SUPERFAMILY PROTEIN-RELATED"/>
    <property type="match status" value="1"/>
</dbReference>
<dbReference type="EMBL" id="QXED01000002">
    <property type="protein sequence ID" value="RIV24920.1"/>
    <property type="molecule type" value="Genomic_DNA"/>
</dbReference>
<sequence>MLSTVLLGLALVFAREPQADQTAQLQNQLNKGAGKTVTFPVGTFTVRTLKVPKNTRLTIGPKTIIKGAPMSTPVPVLELQSGVKLAGGGLIHGNRTKRTRGTGILVHACNGVSINGIRIQEVAEQGLQVSGSKNITLTNVQVNGCGLKGIDQYQGINIVITQNVKITGCRVENAQHGIQWWGDDTNGWCENIQISGNRVRRVGGGGIWGNRGRNVTVSTNTVEICGDVGVDFEHSQNCKAINNTVRDVKNYGLAVFFASEGITFTNNRVTQGLTSGHGIGLLGDGLSKKISFIGGSINTKGAAACGLTTIGTNVAQDVLVQGVRIVTEGSGGIPIRIIDNNEFRIINNPLISGANPAGVSLEGSSRSVVEGNVIVHRGVDKSQLGERGGIFVFWRSPEFPSQNNRIADNTIRGYRTGINDECWGNNNSNNVFENNTTPNLVHRGAGGAWGGKAVQNRTAARVAAPVEIKQ</sequence>
<dbReference type="RefSeq" id="WP_119666807.1">
    <property type="nucleotide sequence ID" value="NZ_QXED01000002.1"/>
</dbReference>
<gene>
    <name evidence="3" type="ORF">DYU11_06265</name>
</gene>
<dbReference type="AlphaFoldDB" id="A0A418MDN1"/>
<name>A0A418MDN1_9BACT</name>
<dbReference type="PANTHER" id="PTHR31736">
    <property type="match status" value="1"/>
</dbReference>
<evidence type="ECO:0000259" key="2">
    <source>
        <dbReference type="Pfam" id="PF13229"/>
    </source>
</evidence>
<evidence type="ECO:0000313" key="4">
    <source>
        <dbReference type="Proteomes" id="UP000283523"/>
    </source>
</evidence>
<reference evidence="3 4" key="1">
    <citation type="submission" date="2018-08" db="EMBL/GenBank/DDBJ databases">
        <title>Fibrisoma montanum sp. nov., isolated from Danxia mountain soil.</title>
        <authorList>
            <person name="Huang Y."/>
        </authorList>
    </citation>
    <scope>NUCLEOTIDE SEQUENCE [LARGE SCALE GENOMIC DNA]</scope>
    <source>
        <strain evidence="3 4">HYT19</strain>
    </source>
</reference>
<dbReference type="OrthoDB" id="9795222at2"/>
<dbReference type="Gene3D" id="2.160.20.10">
    <property type="entry name" value="Single-stranded right-handed beta-helix, Pectin lyase-like"/>
    <property type="match status" value="2"/>
</dbReference>
<proteinExistence type="predicted"/>
<dbReference type="SUPFAM" id="SSF51126">
    <property type="entry name" value="Pectin lyase-like"/>
    <property type="match status" value="2"/>
</dbReference>
<feature type="domain" description="Right handed beta helix" evidence="2">
    <location>
        <begin position="153"/>
        <end position="283"/>
    </location>
</feature>
<dbReference type="SMART" id="SM00710">
    <property type="entry name" value="PbH1"/>
    <property type="match status" value="9"/>
</dbReference>
<accession>A0A418MDN1</accession>
<dbReference type="InterPro" id="IPR011050">
    <property type="entry name" value="Pectin_lyase_fold/virulence"/>
</dbReference>
<dbReference type="InterPro" id="IPR039448">
    <property type="entry name" value="Beta_helix"/>
</dbReference>